<dbReference type="OrthoDB" id="10473873at2759"/>
<evidence type="ECO:0000256" key="1">
    <source>
        <dbReference type="SAM" id="MobiDB-lite"/>
    </source>
</evidence>
<feature type="compositionally biased region" description="Polar residues" evidence="1">
    <location>
        <begin position="142"/>
        <end position="154"/>
    </location>
</feature>
<gene>
    <name evidence="4" type="primary">LOC118403224</name>
</gene>
<feature type="region of interest" description="Disordered" evidence="1">
    <location>
        <begin position="140"/>
        <end position="161"/>
    </location>
</feature>
<dbReference type="KEGG" id="bfo:118403224"/>
<dbReference type="Proteomes" id="UP000001554">
    <property type="component" value="Chromosome 16"/>
</dbReference>
<keyword evidence="2" id="KW-0812">Transmembrane</keyword>
<dbReference type="AlphaFoldDB" id="A0A9J7HGA6"/>
<reference evidence="3" key="1">
    <citation type="journal article" date="2020" name="Nat. Ecol. Evol.">
        <title>Deeply conserved synteny resolves early events in vertebrate evolution.</title>
        <authorList>
            <person name="Simakov O."/>
            <person name="Marletaz F."/>
            <person name="Yue J.X."/>
            <person name="O'Connell B."/>
            <person name="Jenkins J."/>
            <person name="Brandt A."/>
            <person name="Calef R."/>
            <person name="Tung C.H."/>
            <person name="Huang T.K."/>
            <person name="Schmutz J."/>
            <person name="Satoh N."/>
            <person name="Yu J.K."/>
            <person name="Putnam N.H."/>
            <person name="Green R.E."/>
            <person name="Rokhsar D.S."/>
        </authorList>
    </citation>
    <scope>NUCLEOTIDE SEQUENCE [LARGE SCALE GENOMIC DNA]</scope>
    <source>
        <strain evidence="3">S238N-H82</strain>
    </source>
</reference>
<keyword evidence="2" id="KW-1133">Transmembrane helix</keyword>
<sequence>MFKFISVFERILILYLRLIQRRLHHTLPERFSVLNGLIVLQTAHLLNTPQANCNMTSNTTTALNATTGVQTTPLPVTTPSISSTTEMSGGIRPLDVAAIACGLFIFITLCVVTALSMKRRQKAAKKQRFLAASQAKIREESTVQTAESTDTISTIDEGGLP</sequence>
<feature type="transmembrane region" description="Helical" evidence="2">
    <location>
        <begin position="96"/>
        <end position="117"/>
    </location>
</feature>
<evidence type="ECO:0000313" key="3">
    <source>
        <dbReference type="Proteomes" id="UP000001554"/>
    </source>
</evidence>
<protein>
    <submittedName>
        <fullName evidence="4">Uncharacterized protein LOC118403224</fullName>
    </submittedName>
</protein>
<reference evidence="4" key="2">
    <citation type="submission" date="2025-08" db="UniProtKB">
        <authorList>
            <consortium name="RefSeq"/>
        </authorList>
    </citation>
    <scope>IDENTIFICATION</scope>
    <source>
        <strain evidence="4">S238N-H82</strain>
        <tissue evidence="4">Testes</tissue>
    </source>
</reference>
<proteinExistence type="predicted"/>
<accession>A0A9J7HGA6</accession>
<keyword evidence="3" id="KW-1185">Reference proteome</keyword>
<dbReference type="RefSeq" id="XP_035657720.1">
    <property type="nucleotide sequence ID" value="XM_035801827.1"/>
</dbReference>
<name>A0A9J7HGA6_BRAFL</name>
<evidence type="ECO:0000256" key="2">
    <source>
        <dbReference type="SAM" id="Phobius"/>
    </source>
</evidence>
<evidence type="ECO:0000313" key="4">
    <source>
        <dbReference type="RefSeq" id="XP_035657720.1"/>
    </source>
</evidence>
<organism evidence="3 4">
    <name type="scientific">Branchiostoma floridae</name>
    <name type="common">Florida lancelet</name>
    <name type="synonym">Amphioxus</name>
    <dbReference type="NCBI Taxonomy" id="7739"/>
    <lineage>
        <taxon>Eukaryota</taxon>
        <taxon>Metazoa</taxon>
        <taxon>Chordata</taxon>
        <taxon>Cephalochordata</taxon>
        <taxon>Leptocardii</taxon>
        <taxon>Amphioxiformes</taxon>
        <taxon>Branchiostomatidae</taxon>
        <taxon>Branchiostoma</taxon>
    </lineage>
</organism>
<keyword evidence="2" id="KW-0472">Membrane</keyword>
<dbReference type="GeneID" id="118403224"/>